<dbReference type="PANTHER" id="PTHR46383">
    <property type="entry name" value="ASPARTATE AMINOTRANSFERASE"/>
    <property type="match status" value="1"/>
</dbReference>
<dbReference type="Pfam" id="PF00155">
    <property type="entry name" value="Aminotran_1_2"/>
    <property type="match status" value="1"/>
</dbReference>
<keyword evidence="6" id="KW-0663">Pyridoxal phosphate</keyword>
<evidence type="ECO:0000256" key="5">
    <source>
        <dbReference type="ARBA" id="ARBA00022679"/>
    </source>
</evidence>
<proteinExistence type="inferred from homology"/>
<comment type="cofactor">
    <cofactor evidence="1 8">
        <name>pyridoxal 5'-phosphate</name>
        <dbReference type="ChEBI" id="CHEBI:597326"/>
    </cofactor>
</comment>
<keyword evidence="5 8" id="KW-0808">Transferase</keyword>
<evidence type="ECO:0000313" key="11">
    <source>
        <dbReference type="Proteomes" id="UP000245631"/>
    </source>
</evidence>
<comment type="catalytic activity">
    <reaction evidence="7">
        <text>L-aspartate + 2-oxoglutarate = oxaloacetate + L-glutamate</text>
        <dbReference type="Rhea" id="RHEA:21824"/>
        <dbReference type="ChEBI" id="CHEBI:16452"/>
        <dbReference type="ChEBI" id="CHEBI:16810"/>
        <dbReference type="ChEBI" id="CHEBI:29985"/>
        <dbReference type="ChEBI" id="CHEBI:29991"/>
        <dbReference type="EC" id="2.6.1.1"/>
    </reaction>
</comment>
<evidence type="ECO:0000256" key="8">
    <source>
        <dbReference type="RuleBase" id="RU000481"/>
    </source>
</evidence>
<dbReference type="CDD" id="cd00609">
    <property type="entry name" value="AAT_like"/>
    <property type="match status" value="1"/>
</dbReference>
<dbReference type="GO" id="GO:0004069">
    <property type="term" value="F:L-aspartate:2-oxoglutarate aminotransferase activity"/>
    <property type="evidence" value="ECO:0007669"/>
    <property type="project" value="UniProtKB-EC"/>
</dbReference>
<sequence length="416" mass="44604">MTVTTSIEEAGFVPASRISAIGVSQILKIGARAQAMKRDGAPVIILGAGEPDFDTPDTVKQAAWKAIQRGDTKYTALDGTPDLKQAIREKFRRENGLDYAADEITVATGAKQVLFNAMMATLNAGDEVIIPTPAWTSYSDIVTIAEGKPLCIPCSAQAGFKLTASQLEAAITPKTKWLILNSPSNPSGAAYSTTDYQPLIEVLLRHPHVRLLVDDMYEHIVYDDFRFVTPAALEPRLKGRTLTVNGVSKAYAMTGWRIGYAGGSRELIKAMAVAQSQSTSCPSSVSQAAAVEALSGPQHFLKERTESFRRRRDLVVAGLNAIDGIDCRVPEGAFYTFAGCAGLVGKTTPAGKPIETDTDFSDYLLQEAHVAVVPGAAFGLSPFFRISYATSETELTEAILRIAAACSRLGSDSDRC</sequence>
<name>A0A8E2WGA3_RHILI</name>
<dbReference type="AlphaFoldDB" id="A0A8E2WGA3"/>
<evidence type="ECO:0000259" key="9">
    <source>
        <dbReference type="Pfam" id="PF00155"/>
    </source>
</evidence>
<dbReference type="InterPro" id="IPR015422">
    <property type="entry name" value="PyrdxlP-dep_Trfase_small"/>
</dbReference>
<evidence type="ECO:0000313" key="10">
    <source>
        <dbReference type="EMBL" id="PWJ93888.1"/>
    </source>
</evidence>
<dbReference type="Gene3D" id="3.40.640.10">
    <property type="entry name" value="Type I PLP-dependent aspartate aminotransferase-like (Major domain)"/>
    <property type="match status" value="1"/>
</dbReference>
<dbReference type="RefSeq" id="WP_109659103.1">
    <property type="nucleotide sequence ID" value="NZ_QGGH01000001.1"/>
</dbReference>
<dbReference type="EC" id="2.6.1.-" evidence="8"/>
<organism evidence="10 11">
    <name type="scientific">Rhizobium loti</name>
    <name type="common">Mesorhizobium loti</name>
    <dbReference type="NCBI Taxonomy" id="381"/>
    <lineage>
        <taxon>Bacteria</taxon>
        <taxon>Pseudomonadati</taxon>
        <taxon>Pseudomonadota</taxon>
        <taxon>Alphaproteobacteria</taxon>
        <taxon>Hyphomicrobiales</taxon>
        <taxon>Phyllobacteriaceae</taxon>
        <taxon>Mesorhizobium</taxon>
    </lineage>
</organism>
<evidence type="ECO:0000256" key="6">
    <source>
        <dbReference type="ARBA" id="ARBA00022898"/>
    </source>
</evidence>
<evidence type="ECO:0000256" key="3">
    <source>
        <dbReference type="ARBA" id="ARBA00011738"/>
    </source>
</evidence>
<evidence type="ECO:0000256" key="4">
    <source>
        <dbReference type="ARBA" id="ARBA00022576"/>
    </source>
</evidence>
<comment type="similarity">
    <text evidence="2 8">Belongs to the class-I pyridoxal-phosphate-dependent aminotransferase family.</text>
</comment>
<dbReference type="InterPro" id="IPR050596">
    <property type="entry name" value="AspAT/PAT-like"/>
</dbReference>
<evidence type="ECO:0000256" key="7">
    <source>
        <dbReference type="ARBA" id="ARBA00049185"/>
    </source>
</evidence>
<dbReference type="Proteomes" id="UP000245631">
    <property type="component" value="Unassembled WGS sequence"/>
</dbReference>
<dbReference type="Gene3D" id="3.90.1150.10">
    <property type="entry name" value="Aspartate Aminotransferase, domain 1"/>
    <property type="match status" value="1"/>
</dbReference>
<dbReference type="EMBL" id="QGGH01000001">
    <property type="protein sequence ID" value="PWJ93888.1"/>
    <property type="molecule type" value="Genomic_DNA"/>
</dbReference>
<dbReference type="GeneID" id="61049913"/>
<accession>A0A8E2WGA3</accession>
<dbReference type="PROSITE" id="PS00105">
    <property type="entry name" value="AA_TRANSFER_CLASS_1"/>
    <property type="match status" value="1"/>
</dbReference>
<comment type="caution">
    <text evidence="10">The sequence shown here is derived from an EMBL/GenBank/DDBJ whole genome shotgun (WGS) entry which is preliminary data.</text>
</comment>
<reference evidence="10 11" key="1">
    <citation type="submission" date="2018-05" db="EMBL/GenBank/DDBJ databases">
        <title>Genomic Encyclopedia of Type Strains, Phase IV (KMG-IV): sequencing the most valuable type-strain genomes for metagenomic binning, comparative biology and taxonomic classification.</title>
        <authorList>
            <person name="Goeker M."/>
        </authorList>
    </citation>
    <scope>NUCLEOTIDE SEQUENCE [LARGE SCALE GENOMIC DNA]</scope>
    <source>
        <strain evidence="10 11">DSM 2626</strain>
    </source>
</reference>
<dbReference type="InterPro" id="IPR004839">
    <property type="entry name" value="Aminotransferase_I/II_large"/>
</dbReference>
<dbReference type="InterPro" id="IPR015421">
    <property type="entry name" value="PyrdxlP-dep_Trfase_major"/>
</dbReference>
<evidence type="ECO:0000256" key="1">
    <source>
        <dbReference type="ARBA" id="ARBA00001933"/>
    </source>
</evidence>
<dbReference type="GO" id="GO:0006520">
    <property type="term" value="P:amino acid metabolic process"/>
    <property type="evidence" value="ECO:0007669"/>
    <property type="project" value="InterPro"/>
</dbReference>
<comment type="subunit">
    <text evidence="3">Homodimer.</text>
</comment>
<dbReference type="GO" id="GO:0030170">
    <property type="term" value="F:pyridoxal phosphate binding"/>
    <property type="evidence" value="ECO:0007669"/>
    <property type="project" value="InterPro"/>
</dbReference>
<gene>
    <name evidence="10" type="ORF">C8D77_101568</name>
</gene>
<dbReference type="SUPFAM" id="SSF53383">
    <property type="entry name" value="PLP-dependent transferases"/>
    <property type="match status" value="1"/>
</dbReference>
<evidence type="ECO:0000256" key="2">
    <source>
        <dbReference type="ARBA" id="ARBA00007441"/>
    </source>
</evidence>
<protein>
    <recommendedName>
        <fullName evidence="8">Aminotransferase</fullName>
        <ecNumber evidence="8">2.6.1.-</ecNumber>
    </recommendedName>
</protein>
<dbReference type="InterPro" id="IPR015424">
    <property type="entry name" value="PyrdxlP-dep_Trfase"/>
</dbReference>
<keyword evidence="4 8" id="KW-0032">Aminotransferase</keyword>
<dbReference type="FunFam" id="3.40.640.10:FF:000033">
    <property type="entry name" value="Aspartate aminotransferase"/>
    <property type="match status" value="1"/>
</dbReference>
<feature type="domain" description="Aminotransferase class I/classII large" evidence="9">
    <location>
        <begin position="42"/>
        <end position="402"/>
    </location>
</feature>
<dbReference type="InterPro" id="IPR004838">
    <property type="entry name" value="NHTrfase_class1_PyrdxlP-BS"/>
</dbReference>
<dbReference type="PANTHER" id="PTHR46383:SF1">
    <property type="entry name" value="ASPARTATE AMINOTRANSFERASE"/>
    <property type="match status" value="1"/>
</dbReference>